<proteinExistence type="predicted"/>
<dbReference type="InterPro" id="IPR025711">
    <property type="entry name" value="PepSY"/>
</dbReference>
<dbReference type="EMBL" id="AZHO01000038">
    <property type="protein sequence ID" value="KMT57887.1"/>
    <property type="molecule type" value="Genomic_DNA"/>
</dbReference>
<keyword evidence="1" id="KW-0472">Membrane</keyword>
<evidence type="ECO:0000259" key="2">
    <source>
        <dbReference type="Pfam" id="PF03413"/>
    </source>
</evidence>
<dbReference type="AlphaFoldDB" id="A0A0J8G5Q8"/>
<dbReference type="Pfam" id="PF03413">
    <property type="entry name" value="PepSY"/>
    <property type="match status" value="2"/>
</dbReference>
<keyword evidence="4" id="KW-1185">Reference proteome</keyword>
<comment type="caution">
    <text evidence="3">The sequence shown here is derived from an EMBL/GenBank/DDBJ whole genome shotgun (WGS) entry which is preliminary data.</text>
</comment>
<organism evidence="3 4">
    <name type="scientific">Listeria fleischmannii 1991</name>
    <dbReference type="NCBI Taxonomy" id="1430899"/>
    <lineage>
        <taxon>Bacteria</taxon>
        <taxon>Bacillati</taxon>
        <taxon>Bacillota</taxon>
        <taxon>Bacilli</taxon>
        <taxon>Bacillales</taxon>
        <taxon>Listeriaceae</taxon>
        <taxon>Listeria</taxon>
    </lineage>
</organism>
<reference evidence="3 4" key="1">
    <citation type="journal article" date="2015" name="Genome Biol. Evol.">
        <title>Comparative Genomics of Listeria Sensu Lato: Genus-Wide Differences in Evolutionary Dynamics and the Progressive Gain of Complex, Potentially Pathogenicity-Related Traits through Lateral Gene Transfer.</title>
        <authorList>
            <person name="Chiara M."/>
            <person name="Caruso M."/>
            <person name="D'Erchia A.M."/>
            <person name="Manzari C."/>
            <person name="Fraccalvieri R."/>
            <person name="Goffredo E."/>
            <person name="Latorre L."/>
            <person name="Miccolupo A."/>
            <person name="Padalino I."/>
            <person name="Santagada G."/>
            <person name="Chiocco D."/>
            <person name="Pesole G."/>
            <person name="Horner D.S."/>
            <person name="Parisi A."/>
        </authorList>
    </citation>
    <scope>NUCLEOTIDE SEQUENCE [LARGE SCALE GENOMIC DNA]</scope>
    <source>
        <strain evidence="3 4">1991</strain>
    </source>
</reference>
<dbReference type="PATRIC" id="fig|1430899.3.peg.2636"/>
<evidence type="ECO:0000313" key="3">
    <source>
        <dbReference type="EMBL" id="KMT57887.1"/>
    </source>
</evidence>
<evidence type="ECO:0000256" key="1">
    <source>
        <dbReference type="SAM" id="Phobius"/>
    </source>
</evidence>
<accession>A0A0J8G5Q8</accession>
<keyword evidence="1" id="KW-1133">Transmembrane helix</keyword>
<name>A0A0J8G5Q8_9LIST</name>
<feature type="transmembrane region" description="Helical" evidence="1">
    <location>
        <begin position="12"/>
        <end position="30"/>
    </location>
</feature>
<dbReference type="RefSeq" id="WP_007476180.1">
    <property type="nucleotide sequence ID" value="NZ_KQ130623.1"/>
</dbReference>
<sequence length="185" mass="21118">MKNFIKKNWKKVVIAGVVILSVGVASSFFYNSQVAKADVTEIKLTEKDVIKIFNKEYPNKKVQDIELDQAFKGYVYQVTGYDTNSEYELKVDAKTGKVKKERTEKLKSDDRFETFELAFDKVIPRDEATKIAEKEATGGVAKEWKLEQQSNETAIWEVTVQDGRAEMQITLNAITGEVLEFDNED</sequence>
<keyword evidence="1" id="KW-0812">Transmembrane</keyword>
<feature type="domain" description="PepSY" evidence="2">
    <location>
        <begin position="43"/>
        <end position="100"/>
    </location>
</feature>
<gene>
    <name evidence="3" type="ORF">X560_2585</name>
</gene>
<dbReference type="Gene3D" id="3.10.450.40">
    <property type="match status" value="2"/>
</dbReference>
<protein>
    <recommendedName>
        <fullName evidence="2">PepSY domain-containing protein</fullName>
    </recommendedName>
</protein>
<evidence type="ECO:0000313" key="4">
    <source>
        <dbReference type="Proteomes" id="UP000052258"/>
    </source>
</evidence>
<dbReference type="OrthoDB" id="2943484at2"/>
<dbReference type="Proteomes" id="UP000052258">
    <property type="component" value="Unassembled WGS sequence"/>
</dbReference>
<feature type="domain" description="PepSY" evidence="2">
    <location>
        <begin position="123"/>
        <end position="180"/>
    </location>
</feature>